<keyword evidence="5" id="KW-0408">Iron</keyword>
<comment type="caution">
    <text evidence="9">The sequence shown here is derived from an EMBL/GenBank/DDBJ whole genome shotgun (WGS) entry which is preliminary data.</text>
</comment>
<evidence type="ECO:0000256" key="6">
    <source>
        <dbReference type="ARBA" id="ARBA00023014"/>
    </source>
</evidence>
<evidence type="ECO:0000256" key="3">
    <source>
        <dbReference type="ARBA" id="ARBA00022723"/>
    </source>
</evidence>
<evidence type="ECO:0000256" key="4">
    <source>
        <dbReference type="ARBA" id="ARBA00022982"/>
    </source>
</evidence>
<keyword evidence="7" id="KW-1133">Transmembrane helix</keyword>
<dbReference type="SUPFAM" id="SSF54862">
    <property type="entry name" value="4Fe-4S ferredoxins"/>
    <property type="match status" value="1"/>
</dbReference>
<proteinExistence type="predicted"/>
<keyword evidence="7" id="KW-0812">Transmembrane</keyword>
<dbReference type="PANTHER" id="PTHR30176:SF3">
    <property type="entry name" value="FERREDOXIN-TYPE PROTEIN NAPH"/>
    <property type="match status" value="1"/>
</dbReference>
<evidence type="ECO:0000313" key="10">
    <source>
        <dbReference type="Proteomes" id="UP000254771"/>
    </source>
</evidence>
<dbReference type="PANTHER" id="PTHR30176">
    <property type="entry name" value="FERREDOXIN-TYPE PROTEIN NAPH"/>
    <property type="match status" value="1"/>
</dbReference>
<dbReference type="EMBL" id="QFXE01000020">
    <property type="protein sequence ID" value="RDH83285.1"/>
    <property type="molecule type" value="Genomic_DNA"/>
</dbReference>
<feature type="domain" description="4Fe-4S ferredoxin-type" evidence="8">
    <location>
        <begin position="74"/>
        <end position="114"/>
    </location>
</feature>
<reference evidence="9 10" key="1">
    <citation type="journal article" date="2018" name="ISME J.">
        <title>Endosymbiont genomes yield clues of tubeworm success.</title>
        <authorList>
            <person name="Li Y."/>
            <person name="Liles M.R."/>
            <person name="Halanych K.M."/>
        </authorList>
    </citation>
    <scope>NUCLEOTIDE SEQUENCE [LARGE SCALE GENOMIC DNA]</scope>
    <source>
        <strain evidence="9">A1462</strain>
    </source>
</reference>
<feature type="transmembrane region" description="Helical" evidence="7">
    <location>
        <begin position="12"/>
        <end position="31"/>
    </location>
</feature>
<evidence type="ECO:0000256" key="5">
    <source>
        <dbReference type="ARBA" id="ARBA00023004"/>
    </source>
</evidence>
<organism evidence="9 10">
    <name type="scientific">endosymbiont of Escarpia spicata</name>
    <dbReference type="NCBI Taxonomy" id="2200908"/>
    <lineage>
        <taxon>Bacteria</taxon>
        <taxon>Pseudomonadati</taxon>
        <taxon>Pseudomonadota</taxon>
        <taxon>Gammaproteobacteria</taxon>
        <taxon>sulfur-oxidizing symbionts</taxon>
    </lineage>
</organism>
<feature type="domain" description="4Fe-4S ferredoxin-type" evidence="8">
    <location>
        <begin position="186"/>
        <end position="219"/>
    </location>
</feature>
<dbReference type="InterPro" id="IPR017896">
    <property type="entry name" value="4Fe4S_Fe-S-bd"/>
</dbReference>
<dbReference type="InterPro" id="IPR051684">
    <property type="entry name" value="Electron_Trans/Redox"/>
</dbReference>
<name>A0A370DEE3_9GAMM</name>
<keyword evidence="3" id="KW-0479">Metal-binding</keyword>
<evidence type="ECO:0000256" key="2">
    <source>
        <dbReference type="ARBA" id="ARBA00022485"/>
    </source>
</evidence>
<keyword evidence="4" id="KW-0249">Electron transport</keyword>
<feature type="transmembrane region" description="Helical" evidence="7">
    <location>
        <begin position="66"/>
        <end position="86"/>
    </location>
</feature>
<keyword evidence="7" id="KW-0472">Membrane</keyword>
<gene>
    <name evidence="9" type="ORF">DIZ78_14915</name>
</gene>
<keyword evidence="1" id="KW-0813">Transport</keyword>
<protein>
    <submittedName>
        <fullName evidence="9">4Fe-4S binding protein</fullName>
    </submittedName>
</protein>
<dbReference type="Pfam" id="PF12801">
    <property type="entry name" value="Fer4_5"/>
    <property type="match status" value="2"/>
</dbReference>
<accession>A0A370DEE3</accession>
<dbReference type="PROSITE" id="PS00198">
    <property type="entry name" value="4FE4S_FER_1"/>
    <property type="match status" value="1"/>
</dbReference>
<dbReference type="Proteomes" id="UP000254771">
    <property type="component" value="Unassembled WGS sequence"/>
</dbReference>
<evidence type="ECO:0000256" key="7">
    <source>
        <dbReference type="SAM" id="Phobius"/>
    </source>
</evidence>
<dbReference type="GO" id="GO:0005886">
    <property type="term" value="C:plasma membrane"/>
    <property type="evidence" value="ECO:0007669"/>
    <property type="project" value="TreeGrafter"/>
</dbReference>
<dbReference type="AlphaFoldDB" id="A0A370DEE3"/>
<sequence>MRVERQRLRFWFQAGFFILFVLAPPLDLFRFDLNLNHFFFLGMHWTLGLDALIAGEISGLEAGFNILIRGFVPLLLIGGGLIWIALRYGRLYCGWLCPHFSVVETINRLMFRASGKQSIWEKSLQPELQPDGEVIKPEKKFWPLTWLAALGFAFLWAVVLLTYMLPPTEIYHNLWHGSLTPNQARFIGVATLLLFIEFMFARHLFCRFGCAIGLFQSLAWMANDRGMVVGFDRNRARLCGDCNNACDNICPMRLKPRTIKRRMFTCTECAQCISACEQVQAPQRQKTLLHWVTDEAAIQVATGRPATSEVGASDNDLQEVS</sequence>
<keyword evidence="6" id="KW-0411">Iron-sulfur</keyword>
<feature type="transmembrane region" description="Helical" evidence="7">
    <location>
        <begin position="144"/>
        <end position="165"/>
    </location>
</feature>
<dbReference type="GO" id="GO:0051539">
    <property type="term" value="F:4 iron, 4 sulfur cluster binding"/>
    <property type="evidence" value="ECO:0007669"/>
    <property type="project" value="UniProtKB-KW"/>
</dbReference>
<dbReference type="InterPro" id="IPR017900">
    <property type="entry name" value="4Fe4S_Fe_S_CS"/>
</dbReference>
<feature type="transmembrane region" description="Helical" evidence="7">
    <location>
        <begin position="186"/>
        <end position="205"/>
    </location>
</feature>
<evidence type="ECO:0000259" key="8">
    <source>
        <dbReference type="Pfam" id="PF12801"/>
    </source>
</evidence>
<keyword evidence="2" id="KW-0004">4Fe-4S</keyword>
<keyword evidence="10" id="KW-1185">Reference proteome</keyword>
<evidence type="ECO:0000313" key="9">
    <source>
        <dbReference type="EMBL" id="RDH83285.1"/>
    </source>
</evidence>
<evidence type="ECO:0000256" key="1">
    <source>
        <dbReference type="ARBA" id="ARBA00022448"/>
    </source>
</evidence>
<dbReference type="GO" id="GO:0046872">
    <property type="term" value="F:metal ion binding"/>
    <property type="evidence" value="ECO:0007669"/>
    <property type="project" value="UniProtKB-KW"/>
</dbReference>